<dbReference type="OrthoDB" id="637503at2759"/>
<proteinExistence type="predicted"/>
<evidence type="ECO:0000313" key="1">
    <source>
        <dbReference type="EMBL" id="ODN75685.1"/>
    </source>
</evidence>
<dbReference type="EMBL" id="AWGH01000054">
    <property type="protein sequence ID" value="ODN75685.1"/>
    <property type="molecule type" value="Genomic_DNA"/>
</dbReference>
<dbReference type="Proteomes" id="UP000094819">
    <property type="component" value="Unassembled WGS sequence"/>
</dbReference>
<dbReference type="GeneID" id="30197353"/>
<evidence type="ECO:0000313" key="2">
    <source>
        <dbReference type="Proteomes" id="UP000094819"/>
    </source>
</evidence>
<comment type="caution">
    <text evidence="1">The sequence shown here is derived from an EMBL/GenBank/DDBJ whole genome shotgun (WGS) entry which is preliminary data.</text>
</comment>
<name>A0A1E3HHU1_9TREE</name>
<gene>
    <name evidence="1" type="ORF">L198_08142</name>
</gene>
<sequence length="325" mass="34939">MSDPISPLPSTWDTCDSWVTSLKDTVSSVPLLTGASNYLPWAESLQIALAGVRGCLCLLDETPAAYLPSASTPSPSTTSLPAAIWKHLDTALALVLVRSLHPDLVPLFQSLVLANPSCAARTLWLKLEADYGGRSSYDLWQSVQALNSEPQGSTPVTEFMTARKNKFEAIKAAGYTLDRRFLDNLVVGLGPHLGPTVRGLDFSSLTYDSLYAAVRGVDDSHRLHAALPSSSMALAAVVTPAPSPVPSLASPVPSADFPCDICRSPTHWSPACPERHAPDARARQEASYRARHARRAKIPGQIVKVIEYSRLPALGSIVPPPDKWT</sequence>
<accession>A0A1E3HHU1</accession>
<reference evidence="1 2" key="1">
    <citation type="submission" date="2016-06" db="EMBL/GenBank/DDBJ databases">
        <title>Evolution of pathogenesis and genome organization in the Tremellales.</title>
        <authorList>
            <person name="Cuomo C."/>
            <person name="Litvintseva A."/>
            <person name="Heitman J."/>
            <person name="Chen Y."/>
            <person name="Sun S."/>
            <person name="Springer D."/>
            <person name="Dromer F."/>
            <person name="Young S."/>
            <person name="Zeng Q."/>
            <person name="Chapman S."/>
            <person name="Gujja S."/>
            <person name="Saif S."/>
            <person name="Birren B."/>
        </authorList>
    </citation>
    <scope>NUCLEOTIDE SEQUENCE [LARGE SCALE GENOMIC DNA]</scope>
    <source>
        <strain evidence="1 2">CBS 7118</strain>
    </source>
</reference>
<dbReference type="RefSeq" id="XP_019027923.1">
    <property type="nucleotide sequence ID" value="XM_019180113.1"/>
</dbReference>
<dbReference type="AlphaFoldDB" id="A0A1E3HHU1"/>
<keyword evidence="2" id="KW-1185">Reference proteome</keyword>
<organism evidence="1 2">
    <name type="scientific">Cryptococcus wingfieldii CBS 7118</name>
    <dbReference type="NCBI Taxonomy" id="1295528"/>
    <lineage>
        <taxon>Eukaryota</taxon>
        <taxon>Fungi</taxon>
        <taxon>Dikarya</taxon>
        <taxon>Basidiomycota</taxon>
        <taxon>Agaricomycotina</taxon>
        <taxon>Tremellomycetes</taxon>
        <taxon>Tremellales</taxon>
        <taxon>Cryptococcaceae</taxon>
        <taxon>Cryptococcus</taxon>
    </lineage>
</organism>
<protein>
    <submittedName>
        <fullName evidence="1">Uncharacterized protein</fullName>
    </submittedName>
</protein>